<keyword evidence="12" id="KW-1185">Reference proteome</keyword>
<feature type="transmembrane region" description="Helical" evidence="9">
    <location>
        <begin position="476"/>
        <end position="495"/>
    </location>
</feature>
<feature type="transmembrane region" description="Helical" evidence="9">
    <location>
        <begin position="359"/>
        <end position="379"/>
    </location>
</feature>
<feature type="transmembrane region" description="Helical" evidence="9">
    <location>
        <begin position="511"/>
        <end position="531"/>
    </location>
</feature>
<reference evidence="12" key="2">
    <citation type="journal article" date="2021" name="Sci. Data">
        <title>Chromosome-scale genome sequencing, assembly and annotation of six genomes from subfamily Leishmaniinae.</title>
        <authorList>
            <person name="Almutairi H."/>
            <person name="Urbaniak M.D."/>
            <person name="Bates M.D."/>
            <person name="Jariyapan N."/>
            <person name="Kwakye-Nuako G."/>
            <person name="Thomaz Soccol V."/>
            <person name="Al-Salem W.S."/>
            <person name="Dillon R.J."/>
            <person name="Bates P.A."/>
            <person name="Gatherer D."/>
        </authorList>
    </citation>
    <scope>NUCLEOTIDE SEQUENCE [LARGE SCALE GENOMIC DNA]</scope>
</reference>
<keyword evidence="4 9" id="KW-0812">Transmembrane</keyword>
<evidence type="ECO:0000313" key="11">
    <source>
        <dbReference type="EMBL" id="KAG5483708.1"/>
    </source>
</evidence>
<dbReference type="Proteomes" id="UP000674143">
    <property type="component" value="Unassembled WGS sequence"/>
</dbReference>
<evidence type="ECO:0000313" key="12">
    <source>
        <dbReference type="Proteomes" id="UP000674143"/>
    </source>
</evidence>
<comment type="caution">
    <text evidence="11">The sequence shown here is derived from an EMBL/GenBank/DDBJ whole genome shotgun (WGS) entry which is preliminary data.</text>
</comment>
<evidence type="ECO:0000256" key="4">
    <source>
        <dbReference type="ARBA" id="ARBA00022692"/>
    </source>
</evidence>
<gene>
    <name evidence="11" type="ORF">LSCM4_04860</name>
</gene>
<proteinExistence type="inferred from homology"/>
<dbReference type="GO" id="GO:0016020">
    <property type="term" value="C:membrane"/>
    <property type="evidence" value="ECO:0007669"/>
    <property type="project" value="UniProtKB-SubCell"/>
</dbReference>
<organism evidence="11 12">
    <name type="scientific">Leishmania orientalis</name>
    <dbReference type="NCBI Taxonomy" id="2249476"/>
    <lineage>
        <taxon>Eukaryota</taxon>
        <taxon>Discoba</taxon>
        <taxon>Euglenozoa</taxon>
        <taxon>Kinetoplastea</taxon>
        <taxon>Metakinetoplastina</taxon>
        <taxon>Trypanosomatida</taxon>
        <taxon>Trypanosomatidae</taxon>
        <taxon>Leishmaniinae</taxon>
        <taxon>Leishmania</taxon>
    </lineage>
</organism>
<evidence type="ECO:0000256" key="5">
    <source>
        <dbReference type="ARBA" id="ARBA00022970"/>
    </source>
</evidence>
<feature type="region of interest" description="Disordered" evidence="8">
    <location>
        <begin position="152"/>
        <end position="202"/>
    </location>
</feature>
<dbReference type="GO" id="GO:0015179">
    <property type="term" value="F:L-amino acid transmembrane transporter activity"/>
    <property type="evidence" value="ECO:0007669"/>
    <property type="project" value="TreeGrafter"/>
</dbReference>
<evidence type="ECO:0000256" key="7">
    <source>
        <dbReference type="ARBA" id="ARBA00023136"/>
    </source>
</evidence>
<evidence type="ECO:0000259" key="10">
    <source>
        <dbReference type="Pfam" id="PF01490"/>
    </source>
</evidence>
<dbReference type="KEGG" id="loi:92360772"/>
<feature type="domain" description="Amino acid transporter transmembrane" evidence="10">
    <location>
        <begin position="342"/>
        <end position="709"/>
    </location>
</feature>
<dbReference type="InterPro" id="IPR013057">
    <property type="entry name" value="AA_transpt_TM"/>
</dbReference>
<keyword evidence="5" id="KW-0029">Amino-acid transport</keyword>
<feature type="transmembrane region" description="Helical" evidence="9">
    <location>
        <begin position="655"/>
        <end position="672"/>
    </location>
</feature>
<feature type="transmembrane region" description="Helical" evidence="9">
    <location>
        <begin position="693"/>
        <end position="716"/>
    </location>
</feature>
<feature type="compositionally biased region" description="Polar residues" evidence="8">
    <location>
        <begin position="160"/>
        <end position="178"/>
    </location>
</feature>
<dbReference type="PANTHER" id="PTHR22950">
    <property type="entry name" value="AMINO ACID TRANSPORTER"/>
    <property type="match status" value="1"/>
</dbReference>
<evidence type="ECO:0000256" key="3">
    <source>
        <dbReference type="ARBA" id="ARBA00022448"/>
    </source>
</evidence>
<dbReference type="AlphaFoldDB" id="A0A836HLT8"/>
<dbReference type="Pfam" id="PF01490">
    <property type="entry name" value="Aa_trans"/>
    <property type="match status" value="1"/>
</dbReference>
<reference evidence="12" key="1">
    <citation type="journal article" date="2021" name="Microbiol. Resour. Announc.">
        <title>LGAAP: Leishmaniinae Genome Assembly and Annotation Pipeline.</title>
        <authorList>
            <person name="Almutairi H."/>
            <person name="Urbaniak M.D."/>
            <person name="Bates M.D."/>
            <person name="Jariyapan N."/>
            <person name="Kwakye-Nuako G."/>
            <person name="Thomaz-Soccol V."/>
            <person name="Al-Salem W.S."/>
            <person name="Dillon R.J."/>
            <person name="Bates P.A."/>
            <person name="Gatherer D."/>
        </authorList>
    </citation>
    <scope>NUCLEOTIDE SEQUENCE [LARGE SCALE GENOMIC DNA]</scope>
</reference>
<feature type="transmembrane region" description="Helical" evidence="9">
    <location>
        <begin position="543"/>
        <end position="566"/>
    </location>
</feature>
<comment type="similarity">
    <text evidence="2">Belongs to the amino acid/polyamine transporter 2 family.</text>
</comment>
<keyword evidence="7 9" id="KW-0472">Membrane</keyword>
<keyword evidence="3" id="KW-0813">Transport</keyword>
<keyword evidence="6 9" id="KW-1133">Transmembrane helix</keyword>
<dbReference type="PANTHER" id="PTHR22950:SF458">
    <property type="entry name" value="SODIUM-COUPLED NEUTRAL AMINO ACID TRANSPORTER 11-RELATED"/>
    <property type="match status" value="1"/>
</dbReference>
<accession>A0A836HLT8</accession>
<name>A0A836HLT8_9TRYP</name>
<dbReference type="RefSeq" id="XP_067064647.1">
    <property type="nucleotide sequence ID" value="XM_067206838.1"/>
</dbReference>
<dbReference type="EMBL" id="JAFHLR010000014">
    <property type="protein sequence ID" value="KAG5483708.1"/>
    <property type="molecule type" value="Genomic_DNA"/>
</dbReference>
<evidence type="ECO:0000256" key="6">
    <source>
        <dbReference type="ARBA" id="ARBA00022989"/>
    </source>
</evidence>
<protein>
    <recommendedName>
        <fullName evidence="10">Amino acid transporter transmembrane domain-containing protein</fullName>
    </recommendedName>
</protein>
<evidence type="ECO:0000256" key="2">
    <source>
        <dbReference type="ARBA" id="ARBA00008066"/>
    </source>
</evidence>
<dbReference type="GeneID" id="92360772"/>
<feature type="transmembrane region" description="Helical" evidence="9">
    <location>
        <begin position="415"/>
        <end position="440"/>
    </location>
</feature>
<feature type="region of interest" description="Disordered" evidence="8">
    <location>
        <begin position="1"/>
        <end position="49"/>
    </location>
</feature>
<evidence type="ECO:0000256" key="8">
    <source>
        <dbReference type="SAM" id="MobiDB-lite"/>
    </source>
</evidence>
<comment type="subcellular location">
    <subcellularLocation>
        <location evidence="1">Membrane</location>
        <topology evidence="1">Multi-pass membrane protein</topology>
    </subcellularLocation>
</comment>
<feature type="region of interest" description="Disordered" evidence="8">
    <location>
        <begin position="62"/>
        <end position="82"/>
    </location>
</feature>
<feature type="transmembrane region" description="Helical" evidence="9">
    <location>
        <begin position="630"/>
        <end position="649"/>
    </location>
</feature>
<sequence>MHSNGNNCAAAEGSDHASPASPRLAISSFPSPPLPPPPTASSMPPTVLLHTSTPTERCAAAAAEQEEQPLYSLHPSSPPLGHLTRATYETDSSPSAYGANAARRYFCTSPLNETGQDKVTSRFFHALRTTPQSTSACDPTIRGAHDCACPFDPPRRGDSGTVQPTTNSDRVASNYRSNDSNDEDGNYSSGLPPGDEDNTNNGLHCTAAVQLTAEEEQVARLHAYDQMIGGWGSGAEAEGADGANAANRRNFASDTLDTILPTTITRWFSRSAETLAQTSSSAVPDSVKNAASTMASTIGVGAQQLGDAIDKLPDLMMKSIPSAVMSDDVKRLLFTDFSNTFRSFFHTNILSMPFVFRQAGLVGGIVLLTVVAVTSEYATEAYFGAKNQMKNAHTVVVYGDVPLMMWGGWYPTINVLYGITHLIGFIAFSASNAAVLLGAMGMKGGGARALGLIAPSLIALPLVLMKSARSQQPLAILSNILVLASVLFMCLDFSYKPKPPIKLWASSPSEHFVALGVTVYAFTGIGSAITVERVMTPRRYRRLLRVSVATAWALLMAFGLSGFLSYGNQTCSVMTVSLHDGPLRVAASALLFCASTTIIPQNTFPLCELSDRQALGITRLTHYWDLKPNLLRIGCLILCAFAAFILPYYGLLLSITGSLGCGIVGLVVPAALDYVRRARWALRKGRMLRLWEYFVVFGLGFYGCVVVVIGVASGSYELWKSIQTNSPGSC</sequence>
<evidence type="ECO:0000256" key="9">
    <source>
        <dbReference type="SAM" id="Phobius"/>
    </source>
</evidence>
<evidence type="ECO:0000256" key="1">
    <source>
        <dbReference type="ARBA" id="ARBA00004141"/>
    </source>
</evidence>
<feature type="compositionally biased region" description="Pro residues" evidence="8">
    <location>
        <begin position="30"/>
        <end position="39"/>
    </location>
</feature>
<feature type="transmembrane region" description="Helical" evidence="9">
    <location>
        <begin position="586"/>
        <end position="609"/>
    </location>
</feature>